<name>A0A1I8EBW6_WUCBA</name>
<evidence type="ECO:0000256" key="2">
    <source>
        <dbReference type="SAM" id="MobiDB-lite"/>
    </source>
</evidence>
<sequence length="116" mass="13988">MPMKWMRKSYHLQAEEHKEECNNEENFNEKDKKMSEMNDTSETINELANAKYLCTKPDEKLIETDDYNKKITEEEIDEEIKNFPTDYQKLLARLDELERQEEEAVVVVVLIRMIFH</sequence>
<evidence type="ECO:0000256" key="1">
    <source>
        <dbReference type="SAM" id="Coils"/>
    </source>
</evidence>
<protein>
    <submittedName>
        <fullName evidence="3">Uncharacterized protein</fullName>
    </submittedName>
</protein>
<reference evidence="3" key="1">
    <citation type="submission" date="2016-11" db="UniProtKB">
        <authorList>
            <consortium name="WormBaseParasite"/>
        </authorList>
    </citation>
    <scope>IDENTIFICATION</scope>
    <source>
        <strain evidence="3">pt0022</strain>
    </source>
</reference>
<feature type="coiled-coil region" evidence="1">
    <location>
        <begin position="80"/>
        <end position="107"/>
    </location>
</feature>
<organism evidence="3">
    <name type="scientific">Wuchereria bancrofti</name>
    <dbReference type="NCBI Taxonomy" id="6293"/>
    <lineage>
        <taxon>Eukaryota</taxon>
        <taxon>Metazoa</taxon>
        <taxon>Ecdysozoa</taxon>
        <taxon>Nematoda</taxon>
        <taxon>Chromadorea</taxon>
        <taxon>Rhabditida</taxon>
        <taxon>Spirurina</taxon>
        <taxon>Spiruromorpha</taxon>
        <taxon>Filarioidea</taxon>
        <taxon>Onchocercidae</taxon>
        <taxon>Wuchereria</taxon>
    </lineage>
</organism>
<feature type="region of interest" description="Disordered" evidence="2">
    <location>
        <begin position="16"/>
        <end position="40"/>
    </location>
</feature>
<dbReference type="AlphaFoldDB" id="A0A1I8EBW6"/>
<accession>A0A1I8EBW6</accession>
<dbReference type="WBParaSite" id="maker-PairedContig_1355-snap-gene-0.7-mRNA-1">
    <property type="protein sequence ID" value="maker-PairedContig_1355-snap-gene-0.7-mRNA-1"/>
    <property type="gene ID" value="maker-PairedContig_1355-snap-gene-0.7"/>
</dbReference>
<dbReference type="STRING" id="6293.A0A1I8EBW6"/>
<evidence type="ECO:0000313" key="3">
    <source>
        <dbReference type="WBParaSite" id="maker-PairedContig_1355-snap-gene-0.7-mRNA-1"/>
    </source>
</evidence>
<keyword evidence="1" id="KW-0175">Coiled coil</keyword>
<proteinExistence type="predicted"/>
<feature type="compositionally biased region" description="Basic and acidic residues" evidence="2">
    <location>
        <begin position="16"/>
        <end position="36"/>
    </location>
</feature>